<protein>
    <submittedName>
        <fullName evidence="2">Uncharacterized protein</fullName>
    </submittedName>
</protein>
<proteinExistence type="predicted"/>
<accession>A0A1D2JQG5</accession>
<feature type="compositionally biased region" description="Polar residues" evidence="1">
    <location>
        <begin position="1"/>
        <end position="10"/>
    </location>
</feature>
<comment type="caution">
    <text evidence="2">The sequence shown here is derived from an EMBL/GenBank/DDBJ whole genome shotgun (WGS) entry which is preliminary data.</text>
</comment>
<dbReference type="VEuPathDB" id="FungiDB:PADG_11293"/>
<evidence type="ECO:0000313" key="3">
    <source>
        <dbReference type="Proteomes" id="UP000242814"/>
    </source>
</evidence>
<dbReference type="Proteomes" id="UP000242814">
    <property type="component" value="Unassembled WGS sequence"/>
</dbReference>
<gene>
    <name evidence="2" type="ORF">ACO22_00029</name>
</gene>
<dbReference type="AlphaFoldDB" id="A0A1D2JQG5"/>
<name>A0A1D2JQG5_PARBR</name>
<evidence type="ECO:0000313" key="2">
    <source>
        <dbReference type="EMBL" id="ODH45459.1"/>
    </source>
</evidence>
<feature type="region of interest" description="Disordered" evidence="1">
    <location>
        <begin position="1"/>
        <end position="37"/>
    </location>
</feature>
<dbReference type="VEuPathDB" id="FungiDB:PABG_11684"/>
<sequence length="99" mass="11007">MKKQYQNIFNANEIEKQKHRRSTRRIQQADGGLTCEEAPSLQVQPAELAESAEQLNIQPRKPPPTEPASNCGALGYTRIRSQPSLGYGDLAAHSVDYVN</sequence>
<organism evidence="2 3">
    <name type="scientific">Paracoccidioides brasiliensis</name>
    <dbReference type="NCBI Taxonomy" id="121759"/>
    <lineage>
        <taxon>Eukaryota</taxon>
        <taxon>Fungi</taxon>
        <taxon>Dikarya</taxon>
        <taxon>Ascomycota</taxon>
        <taxon>Pezizomycotina</taxon>
        <taxon>Eurotiomycetes</taxon>
        <taxon>Eurotiomycetidae</taxon>
        <taxon>Onygenales</taxon>
        <taxon>Ajellomycetaceae</taxon>
        <taxon>Paracoccidioides</taxon>
    </lineage>
</organism>
<dbReference type="EMBL" id="LZYO01000001">
    <property type="protein sequence ID" value="ODH45459.1"/>
    <property type="molecule type" value="Genomic_DNA"/>
</dbReference>
<evidence type="ECO:0000256" key="1">
    <source>
        <dbReference type="SAM" id="MobiDB-lite"/>
    </source>
</evidence>
<reference evidence="2 3" key="1">
    <citation type="submission" date="2016-06" db="EMBL/GenBank/DDBJ databases">
        <authorList>
            <person name="Kjaerup R.B."/>
            <person name="Dalgaard T.S."/>
            <person name="Juul-Madsen H.R."/>
        </authorList>
    </citation>
    <scope>NUCLEOTIDE SEQUENCE [LARGE SCALE GENOMIC DNA]</scope>
    <source>
        <strain evidence="2 3">Pb300</strain>
    </source>
</reference>